<evidence type="ECO:0000313" key="2">
    <source>
        <dbReference type="EMBL" id="OLF52210.1"/>
    </source>
</evidence>
<evidence type="ECO:0000259" key="1">
    <source>
        <dbReference type="Pfam" id="PF12680"/>
    </source>
</evidence>
<feature type="domain" description="SnoaL-like" evidence="1">
    <location>
        <begin position="22"/>
        <end position="119"/>
    </location>
</feature>
<name>A0A1Q8EK82_9PSED</name>
<protein>
    <recommendedName>
        <fullName evidence="1">SnoaL-like domain-containing protein</fullName>
    </recommendedName>
</protein>
<dbReference type="InterPro" id="IPR037401">
    <property type="entry name" value="SnoaL-like"/>
</dbReference>
<organism evidence="2 3">
    <name type="scientific">Pseudomonas chlororaphis</name>
    <dbReference type="NCBI Taxonomy" id="587753"/>
    <lineage>
        <taxon>Bacteria</taxon>
        <taxon>Pseudomonadati</taxon>
        <taxon>Pseudomonadota</taxon>
        <taxon>Gammaproteobacteria</taxon>
        <taxon>Pseudomonadales</taxon>
        <taxon>Pseudomonadaceae</taxon>
        <taxon>Pseudomonas</taxon>
    </lineage>
</organism>
<dbReference type="EMBL" id="MSCT01000020">
    <property type="protein sequence ID" value="OLF52210.1"/>
    <property type="molecule type" value="Genomic_DNA"/>
</dbReference>
<dbReference type="InterPro" id="IPR032710">
    <property type="entry name" value="NTF2-like_dom_sf"/>
</dbReference>
<sequence length="140" mass="15583">MPKEIEYAKTAEDFFSVAAKNFTSLNVGAALELFHTDCIMVDVTGTLHRGKDAIALELEKFFSLGLPIHSTRRNLFVSGDMALQVSDWRLRGTTKDGTEIDIGGTATDVLCRRHDGIWRYIIDNPFGVLDRGDVLPQELP</sequence>
<dbReference type="Pfam" id="PF12680">
    <property type="entry name" value="SnoaL_2"/>
    <property type="match status" value="1"/>
</dbReference>
<dbReference type="SUPFAM" id="SSF54427">
    <property type="entry name" value="NTF2-like"/>
    <property type="match status" value="1"/>
</dbReference>
<comment type="caution">
    <text evidence="2">The sequence shown here is derived from an EMBL/GenBank/DDBJ whole genome shotgun (WGS) entry which is preliminary data.</text>
</comment>
<evidence type="ECO:0000313" key="3">
    <source>
        <dbReference type="Proteomes" id="UP000185578"/>
    </source>
</evidence>
<dbReference type="Gene3D" id="3.10.450.50">
    <property type="match status" value="1"/>
</dbReference>
<dbReference type="AlphaFoldDB" id="A0A1Q8EK82"/>
<accession>A0A1Q8EK82</accession>
<gene>
    <name evidence="2" type="ORF">BTN82_26195</name>
</gene>
<proteinExistence type="predicted"/>
<dbReference type="Proteomes" id="UP000185578">
    <property type="component" value="Unassembled WGS sequence"/>
</dbReference>
<reference evidence="2 3" key="1">
    <citation type="submission" date="2016-12" db="EMBL/GenBank/DDBJ databases">
        <authorList>
            <person name="Song W.-J."/>
            <person name="Kurnit D.M."/>
        </authorList>
    </citation>
    <scope>NUCLEOTIDE SEQUENCE [LARGE SCALE GENOMIC DNA]</scope>
    <source>
        <strain evidence="2 3">PCL1601</strain>
    </source>
</reference>